<protein>
    <submittedName>
        <fullName evidence="1">Unannotated protein</fullName>
    </submittedName>
</protein>
<name>A0A6J7NH03_9ZZZZ</name>
<sequence>MRISCDDCVGQGTDACTDCVVTFICNREPGDALIIDADEERAVRALARAGLVPELRHQTRALPS</sequence>
<evidence type="ECO:0000313" key="1">
    <source>
        <dbReference type="EMBL" id="CAB4989899.1"/>
    </source>
</evidence>
<gene>
    <name evidence="1" type="ORF">UFOPK3897_01668</name>
</gene>
<organism evidence="1">
    <name type="scientific">freshwater metagenome</name>
    <dbReference type="NCBI Taxonomy" id="449393"/>
    <lineage>
        <taxon>unclassified sequences</taxon>
        <taxon>metagenomes</taxon>
        <taxon>ecological metagenomes</taxon>
    </lineage>
</organism>
<dbReference type="EMBL" id="CAFBOF010000070">
    <property type="protein sequence ID" value="CAB4989899.1"/>
    <property type="molecule type" value="Genomic_DNA"/>
</dbReference>
<dbReference type="AlphaFoldDB" id="A0A6J7NH03"/>
<proteinExistence type="predicted"/>
<reference evidence="1" key="1">
    <citation type="submission" date="2020-05" db="EMBL/GenBank/DDBJ databases">
        <authorList>
            <person name="Chiriac C."/>
            <person name="Salcher M."/>
            <person name="Ghai R."/>
            <person name="Kavagutti S V."/>
        </authorList>
    </citation>
    <scope>NUCLEOTIDE SEQUENCE</scope>
</reference>
<accession>A0A6J7NH03</accession>